<dbReference type="EMBL" id="MH281629">
    <property type="protein sequence ID" value="AYR06302.1"/>
    <property type="molecule type" value="Genomic_DNA"/>
</dbReference>
<sequence>MMQFLNNEYNSDSINELLVEKPIGWSSACLDSTIDYYLEHYSISLEENNHLETKDSGN</sequence>
<dbReference type="AlphaFoldDB" id="A0A3G3MHK6"/>
<evidence type="ECO:0000313" key="1">
    <source>
        <dbReference type="EMBL" id="AYR06302.1"/>
    </source>
</evidence>
<geneLocation type="plastid" evidence="1"/>
<keyword evidence="1" id="KW-0934">Plastid</keyword>
<accession>A0A3G3MHK6</accession>
<gene>
    <name evidence="1" type="primary">orf65</name>
</gene>
<organism evidence="1">
    <name type="scientific">Renouxia sp</name>
    <dbReference type="NCBI Taxonomy" id="2485823"/>
    <lineage>
        <taxon>Eukaryota</taxon>
        <taxon>Rhodophyta</taxon>
        <taxon>Florideophyceae</taxon>
        <taxon>Corallinophycidae</taxon>
        <taxon>Rhodogorgonales</taxon>
        <taxon>Rhodogorgonaceae</taxon>
        <taxon>Renouxia</taxon>
    </lineage>
</organism>
<proteinExistence type="predicted"/>
<reference evidence="1" key="1">
    <citation type="journal article" date="2018" name="Genome Biol. Evol.">
        <title>Mitochondrial and Plastid Genomes from Coralline Red Algae Provide Insights into the Incongruent Evolutionary Histories of Organelles.</title>
        <authorList>
            <person name="Lee J."/>
            <person name="Song H.J."/>
            <person name="In Park S."/>
            <person name="Lee Y.M."/>
            <person name="Jeong S.Y."/>
            <person name="Oh Cho T."/>
            <person name="Kim J.H."/>
            <person name="Choi H.G."/>
            <person name="Choi C.G."/>
            <person name="Nelson W.A."/>
            <person name="Fredericq S."/>
            <person name="Bhattacharya D."/>
            <person name="Su Yoon H."/>
        </authorList>
    </citation>
    <scope>NUCLEOTIDE SEQUENCE</scope>
</reference>
<protein>
    <submittedName>
        <fullName evidence="1">Uncharacterized protein</fullName>
    </submittedName>
</protein>
<name>A0A3G3MHK6_9FLOR</name>